<evidence type="ECO:0000313" key="4">
    <source>
        <dbReference type="Proteomes" id="UP000604046"/>
    </source>
</evidence>
<evidence type="ECO:0000256" key="1">
    <source>
        <dbReference type="SAM" id="Coils"/>
    </source>
</evidence>
<feature type="region of interest" description="Disordered" evidence="2">
    <location>
        <begin position="530"/>
        <end position="572"/>
    </location>
</feature>
<dbReference type="Proteomes" id="UP000604046">
    <property type="component" value="Unassembled WGS sequence"/>
</dbReference>
<feature type="region of interest" description="Disordered" evidence="2">
    <location>
        <begin position="1"/>
        <end position="44"/>
    </location>
</feature>
<evidence type="ECO:0000313" key="3">
    <source>
        <dbReference type="EMBL" id="CAE7548800.1"/>
    </source>
</evidence>
<organism evidence="3 4">
    <name type="scientific">Symbiodinium natans</name>
    <dbReference type="NCBI Taxonomy" id="878477"/>
    <lineage>
        <taxon>Eukaryota</taxon>
        <taxon>Sar</taxon>
        <taxon>Alveolata</taxon>
        <taxon>Dinophyceae</taxon>
        <taxon>Suessiales</taxon>
        <taxon>Symbiodiniaceae</taxon>
        <taxon>Symbiodinium</taxon>
    </lineage>
</organism>
<feature type="coiled-coil region" evidence="1">
    <location>
        <begin position="170"/>
        <end position="200"/>
    </location>
</feature>
<keyword evidence="1" id="KW-0175">Coiled coil</keyword>
<accession>A0A812TTX9</accession>
<keyword evidence="4" id="KW-1185">Reference proteome</keyword>
<feature type="compositionally biased region" description="Low complexity" evidence="2">
    <location>
        <begin position="1"/>
        <end position="14"/>
    </location>
</feature>
<dbReference type="EMBL" id="CAJNDS010002625">
    <property type="protein sequence ID" value="CAE7548800.1"/>
    <property type="molecule type" value="Genomic_DNA"/>
</dbReference>
<feature type="compositionally biased region" description="Polar residues" evidence="2">
    <location>
        <begin position="85"/>
        <end position="100"/>
    </location>
</feature>
<dbReference type="AlphaFoldDB" id="A0A812TTX9"/>
<comment type="caution">
    <text evidence="3">The sequence shown here is derived from an EMBL/GenBank/DDBJ whole genome shotgun (WGS) entry which is preliminary data.</text>
</comment>
<sequence>MPDPGDSSRSSSPGVRDDAVPELVVDAGDRDALLEAPKPRASQATLTLPARVGRTSRTRGRLSVMQADALKSSRAALEQRHHLHSNVSNASEDTQEPAVSQPLSVGPVGLASLAGHDDIRSLVAEMTVAREALQSARDETEALAALGGDMEDTGNGDGRRAEFAEWAGQRQELEAEVLELRASREAQRQASLEIEKAEDRMSLEISEQKHQLALQTEAGLQATLEMQAQQETMQAMKRECESLRQGEQKQADLKAEVSEEAEVAAVEMRQLQEAVLKDEQRKGDLAKLELTVAESRAQEERRLATVAELEAAKSDQKSLQAEVSEIKAEASELHAELRESRSCEVSELSLAEERAASTQRAQEELQELQKELHSELRSWQVQEEQRKAEQEASLEQLRWRSERRARELEELRELEEECQRFGGQERARQSEVEALRAEVARQSRAQEELRGLLSQEQERNEALVQAEHRLSAALSSRRGLEPKAGVSDAAGVEGHQGHQELSMQMESLRQQELDLKRAIAAHRYVVRNSTSLPLPAPAPGPTARKQESADASADEDLEDEIGTTVKLSSRPSSSECQDFLFALRRSGMSGSTISWLQGAT</sequence>
<evidence type="ECO:0000256" key="2">
    <source>
        <dbReference type="SAM" id="MobiDB-lite"/>
    </source>
</evidence>
<gene>
    <name evidence="3" type="primary">ANKRD44</name>
    <name evidence="3" type="ORF">SNAT2548_LOCUS30806</name>
</gene>
<protein>
    <submittedName>
        <fullName evidence="3">ANKRD44 protein</fullName>
    </submittedName>
</protein>
<proteinExistence type="predicted"/>
<feature type="compositionally biased region" description="Acidic residues" evidence="2">
    <location>
        <begin position="552"/>
        <end position="561"/>
    </location>
</feature>
<feature type="coiled-coil region" evidence="1">
    <location>
        <begin position="226"/>
        <end position="274"/>
    </location>
</feature>
<name>A0A812TTX9_9DINO</name>
<feature type="coiled-coil region" evidence="1">
    <location>
        <begin position="309"/>
        <end position="452"/>
    </location>
</feature>
<feature type="region of interest" description="Disordered" evidence="2">
    <location>
        <begin position="71"/>
        <end position="100"/>
    </location>
</feature>
<reference evidence="3" key="1">
    <citation type="submission" date="2021-02" db="EMBL/GenBank/DDBJ databases">
        <authorList>
            <person name="Dougan E. K."/>
            <person name="Rhodes N."/>
            <person name="Thang M."/>
            <person name="Chan C."/>
        </authorList>
    </citation>
    <scope>NUCLEOTIDE SEQUENCE</scope>
</reference>